<feature type="transmembrane region" description="Helical" evidence="1">
    <location>
        <begin position="142"/>
        <end position="162"/>
    </location>
</feature>
<keyword evidence="1" id="KW-0472">Membrane</keyword>
<feature type="transmembrane region" description="Helical" evidence="1">
    <location>
        <begin position="20"/>
        <end position="41"/>
    </location>
</feature>
<evidence type="ECO:0008006" key="4">
    <source>
        <dbReference type="Google" id="ProtNLM"/>
    </source>
</evidence>
<accession>A0A9P6U5Q8</accession>
<dbReference type="Proteomes" id="UP000807716">
    <property type="component" value="Unassembled WGS sequence"/>
</dbReference>
<proteinExistence type="predicted"/>
<keyword evidence="1" id="KW-0812">Transmembrane</keyword>
<dbReference type="InterPro" id="IPR013901">
    <property type="entry name" value="Anthrone_oxy"/>
</dbReference>
<evidence type="ECO:0000313" key="2">
    <source>
        <dbReference type="EMBL" id="KAG0260732.1"/>
    </source>
</evidence>
<dbReference type="PANTHER" id="PTHR36535:SF1">
    <property type="entry name" value="DUF1772 DOMAIN-CONTAINING PROTEIN"/>
    <property type="match status" value="1"/>
</dbReference>
<sequence length="168" mass="17662">MDSLRNFGSTDNTVIIGKSISVAAIGIFSGTALSFNTFILPSLRKFSAASSLSVWSSMFHKAGVSQIGMVVVGSLSSAAVYYKTKNAYFLYGSVVMASILPYTVGLLGSVSNKLVEAHEAGTAGPHTEALLARWEKINLGRAILGLAALGLVAYGGVTSSPIRFQFKF</sequence>
<reference evidence="2" key="1">
    <citation type="journal article" date="2020" name="Fungal Divers.">
        <title>Resolving the Mortierellaceae phylogeny through synthesis of multi-gene phylogenetics and phylogenomics.</title>
        <authorList>
            <person name="Vandepol N."/>
            <person name="Liber J."/>
            <person name="Desiro A."/>
            <person name="Na H."/>
            <person name="Kennedy M."/>
            <person name="Barry K."/>
            <person name="Grigoriev I.V."/>
            <person name="Miller A.N."/>
            <person name="O'Donnell K."/>
            <person name="Stajich J.E."/>
            <person name="Bonito G."/>
        </authorList>
    </citation>
    <scope>NUCLEOTIDE SEQUENCE</scope>
    <source>
        <strain evidence="2">BC1065</strain>
    </source>
</reference>
<comment type="caution">
    <text evidence="2">The sequence shown here is derived from an EMBL/GenBank/DDBJ whole genome shotgun (WGS) entry which is preliminary data.</text>
</comment>
<keyword evidence="1" id="KW-1133">Transmembrane helix</keyword>
<feature type="transmembrane region" description="Helical" evidence="1">
    <location>
        <begin position="88"/>
        <end position="108"/>
    </location>
</feature>
<dbReference type="OrthoDB" id="5954308at2759"/>
<dbReference type="EMBL" id="JAAAJB010000239">
    <property type="protein sequence ID" value="KAG0260732.1"/>
    <property type="molecule type" value="Genomic_DNA"/>
</dbReference>
<feature type="transmembrane region" description="Helical" evidence="1">
    <location>
        <begin position="62"/>
        <end position="82"/>
    </location>
</feature>
<evidence type="ECO:0000313" key="3">
    <source>
        <dbReference type="Proteomes" id="UP000807716"/>
    </source>
</evidence>
<evidence type="ECO:0000256" key="1">
    <source>
        <dbReference type="SAM" id="Phobius"/>
    </source>
</evidence>
<dbReference type="PANTHER" id="PTHR36535">
    <property type="entry name" value="YALI0E30327P"/>
    <property type="match status" value="1"/>
</dbReference>
<name>A0A9P6U5Q8_9FUNG</name>
<protein>
    <recommendedName>
        <fullName evidence="4">DUF1772-domain-containing protein</fullName>
    </recommendedName>
</protein>
<dbReference type="AlphaFoldDB" id="A0A9P6U5Q8"/>
<dbReference type="Pfam" id="PF08592">
    <property type="entry name" value="Anthrone_oxy"/>
    <property type="match status" value="1"/>
</dbReference>
<organism evidence="2 3">
    <name type="scientific">Actinomortierella ambigua</name>
    <dbReference type="NCBI Taxonomy" id="1343610"/>
    <lineage>
        <taxon>Eukaryota</taxon>
        <taxon>Fungi</taxon>
        <taxon>Fungi incertae sedis</taxon>
        <taxon>Mucoromycota</taxon>
        <taxon>Mortierellomycotina</taxon>
        <taxon>Mortierellomycetes</taxon>
        <taxon>Mortierellales</taxon>
        <taxon>Mortierellaceae</taxon>
        <taxon>Actinomortierella</taxon>
    </lineage>
</organism>
<keyword evidence="3" id="KW-1185">Reference proteome</keyword>
<gene>
    <name evidence="2" type="ORF">DFQ27_003349</name>
</gene>